<evidence type="ECO:0000313" key="12">
    <source>
        <dbReference type="Proteomes" id="UP000248259"/>
    </source>
</evidence>
<dbReference type="RefSeq" id="WP_110523079.1">
    <property type="nucleotide sequence ID" value="NZ_QKOE01000002.1"/>
</dbReference>
<keyword evidence="2 9" id="KW-0813">Transport</keyword>
<evidence type="ECO:0000256" key="5">
    <source>
        <dbReference type="ARBA" id="ARBA00022692"/>
    </source>
</evidence>
<reference evidence="11 12" key="1">
    <citation type="submission" date="2018-06" db="EMBL/GenBank/DDBJ databases">
        <title>Azoarcus communis strain SWub3 genome.</title>
        <authorList>
            <person name="Zorraquino Salvo V."/>
            <person name="Toubiana D."/>
            <person name="Blumwald E."/>
        </authorList>
    </citation>
    <scope>NUCLEOTIDE SEQUENCE [LARGE SCALE GENOMIC DNA]</scope>
    <source>
        <strain evidence="11 12">SWub3</strain>
    </source>
</reference>
<organism evidence="11 12">
    <name type="scientific">Parazoarcus communis SWub3 = DSM 12120</name>
    <dbReference type="NCBI Taxonomy" id="1121029"/>
    <lineage>
        <taxon>Bacteria</taxon>
        <taxon>Pseudomonadati</taxon>
        <taxon>Pseudomonadota</taxon>
        <taxon>Betaproteobacteria</taxon>
        <taxon>Rhodocyclales</taxon>
        <taxon>Zoogloeaceae</taxon>
        <taxon>Parazoarcus</taxon>
    </lineage>
</organism>
<dbReference type="InterPro" id="IPR055348">
    <property type="entry name" value="DctQ"/>
</dbReference>
<evidence type="ECO:0000256" key="3">
    <source>
        <dbReference type="ARBA" id="ARBA00022475"/>
    </source>
</evidence>
<comment type="function">
    <text evidence="9">Part of the tripartite ATP-independent periplasmic (TRAP) transport system.</text>
</comment>
<keyword evidence="6 9" id="KW-1133">Transmembrane helix</keyword>
<dbReference type="PANTHER" id="PTHR35011">
    <property type="entry name" value="2,3-DIKETO-L-GULONATE TRAP TRANSPORTER SMALL PERMEASE PROTEIN YIAM"/>
    <property type="match status" value="1"/>
</dbReference>
<dbReference type="GO" id="GO:0005886">
    <property type="term" value="C:plasma membrane"/>
    <property type="evidence" value="ECO:0007669"/>
    <property type="project" value="UniProtKB-SubCell"/>
</dbReference>
<sequence>MKRLLSMTETVAAVFLLAIALLTTCNVVAREFFGVTIPDWFDGSRLLLGIALFWGIALATYRGGHICVDLLWEHVGPRWQHRLDLIAGAITLALFAPLAWMVWVKVGGLGAQATSDLRLPLFWFQSVAAAGATAGAFAALARLVVLARAPRAGELGHGS</sequence>
<comment type="caution">
    <text evidence="11">The sequence shown here is derived from an EMBL/GenBank/DDBJ whole genome shotgun (WGS) entry which is preliminary data.</text>
</comment>
<evidence type="ECO:0000256" key="8">
    <source>
        <dbReference type="ARBA" id="ARBA00038436"/>
    </source>
</evidence>
<keyword evidence="7 9" id="KW-0472">Membrane</keyword>
<dbReference type="Proteomes" id="UP000248259">
    <property type="component" value="Unassembled WGS sequence"/>
</dbReference>
<comment type="subcellular location">
    <subcellularLocation>
        <location evidence="1 9">Cell inner membrane</location>
        <topology evidence="1 9">Multi-pass membrane protein</topology>
    </subcellularLocation>
</comment>
<dbReference type="Pfam" id="PF04290">
    <property type="entry name" value="DctQ"/>
    <property type="match status" value="1"/>
</dbReference>
<dbReference type="EMBL" id="QKOE01000002">
    <property type="protein sequence ID" value="PZA17733.1"/>
    <property type="molecule type" value="Genomic_DNA"/>
</dbReference>
<evidence type="ECO:0000256" key="2">
    <source>
        <dbReference type="ARBA" id="ARBA00022448"/>
    </source>
</evidence>
<keyword evidence="4 9" id="KW-0997">Cell inner membrane</keyword>
<dbReference type="AlphaFoldDB" id="A0A323V0Y7"/>
<evidence type="ECO:0000256" key="9">
    <source>
        <dbReference type="RuleBase" id="RU369079"/>
    </source>
</evidence>
<comment type="subunit">
    <text evidence="9">The complex comprises the extracytoplasmic solute receptor protein and the two transmembrane proteins.</text>
</comment>
<feature type="domain" description="Tripartite ATP-independent periplasmic transporters DctQ component" evidence="10">
    <location>
        <begin position="19"/>
        <end position="148"/>
    </location>
</feature>
<keyword evidence="3" id="KW-1003">Cell membrane</keyword>
<name>A0A323V0Y7_9RHOO</name>
<evidence type="ECO:0000259" key="10">
    <source>
        <dbReference type="Pfam" id="PF04290"/>
    </source>
</evidence>
<protein>
    <recommendedName>
        <fullName evidence="9">TRAP transporter small permease protein</fullName>
    </recommendedName>
</protein>
<evidence type="ECO:0000256" key="6">
    <source>
        <dbReference type="ARBA" id="ARBA00022989"/>
    </source>
</evidence>
<keyword evidence="12" id="KW-1185">Reference proteome</keyword>
<comment type="similarity">
    <text evidence="8 9">Belongs to the TRAP transporter small permease family.</text>
</comment>
<feature type="transmembrane region" description="Helical" evidence="9">
    <location>
        <begin position="123"/>
        <end position="145"/>
    </location>
</feature>
<feature type="transmembrane region" description="Helical" evidence="9">
    <location>
        <begin position="85"/>
        <end position="103"/>
    </location>
</feature>
<proteinExistence type="inferred from homology"/>
<dbReference type="GO" id="GO:0022857">
    <property type="term" value="F:transmembrane transporter activity"/>
    <property type="evidence" value="ECO:0007669"/>
    <property type="project" value="UniProtKB-UniRule"/>
</dbReference>
<dbReference type="PANTHER" id="PTHR35011:SF2">
    <property type="entry name" value="2,3-DIKETO-L-GULONATE TRAP TRANSPORTER SMALL PERMEASE PROTEIN YIAM"/>
    <property type="match status" value="1"/>
</dbReference>
<comment type="caution">
    <text evidence="9">Lacks conserved residue(s) required for the propagation of feature annotation.</text>
</comment>
<feature type="transmembrane region" description="Helical" evidence="9">
    <location>
        <begin position="45"/>
        <end position="64"/>
    </location>
</feature>
<dbReference type="InterPro" id="IPR007387">
    <property type="entry name" value="TRAP_DctQ"/>
</dbReference>
<evidence type="ECO:0000313" key="11">
    <source>
        <dbReference type="EMBL" id="PZA17733.1"/>
    </source>
</evidence>
<keyword evidence="5 9" id="KW-0812">Transmembrane</keyword>
<evidence type="ECO:0000256" key="4">
    <source>
        <dbReference type="ARBA" id="ARBA00022519"/>
    </source>
</evidence>
<dbReference type="GO" id="GO:0015740">
    <property type="term" value="P:C4-dicarboxylate transport"/>
    <property type="evidence" value="ECO:0007669"/>
    <property type="project" value="TreeGrafter"/>
</dbReference>
<gene>
    <name evidence="11" type="ORF">DNK49_04160</name>
</gene>
<dbReference type="OrthoDB" id="8894731at2"/>
<evidence type="ECO:0000256" key="7">
    <source>
        <dbReference type="ARBA" id="ARBA00023136"/>
    </source>
</evidence>
<accession>A0A323V0Y7</accession>
<evidence type="ECO:0000256" key="1">
    <source>
        <dbReference type="ARBA" id="ARBA00004429"/>
    </source>
</evidence>